<evidence type="ECO:0000256" key="1">
    <source>
        <dbReference type="SAM" id="MobiDB-lite"/>
    </source>
</evidence>
<feature type="signal peptide" evidence="2">
    <location>
        <begin position="1"/>
        <end position="41"/>
    </location>
</feature>
<name>A0AAD7F4G8_9AGAR</name>
<reference evidence="3" key="1">
    <citation type="submission" date="2023-03" db="EMBL/GenBank/DDBJ databases">
        <title>Massive genome expansion in bonnet fungi (Mycena s.s.) driven by repeated elements and novel gene families across ecological guilds.</title>
        <authorList>
            <consortium name="Lawrence Berkeley National Laboratory"/>
            <person name="Harder C.B."/>
            <person name="Miyauchi S."/>
            <person name="Viragh M."/>
            <person name="Kuo A."/>
            <person name="Thoen E."/>
            <person name="Andreopoulos B."/>
            <person name="Lu D."/>
            <person name="Skrede I."/>
            <person name="Drula E."/>
            <person name="Henrissat B."/>
            <person name="Morin E."/>
            <person name="Kohler A."/>
            <person name="Barry K."/>
            <person name="LaButti K."/>
            <person name="Morin E."/>
            <person name="Salamov A."/>
            <person name="Lipzen A."/>
            <person name="Mereny Z."/>
            <person name="Hegedus B."/>
            <person name="Baldrian P."/>
            <person name="Stursova M."/>
            <person name="Weitz H."/>
            <person name="Taylor A."/>
            <person name="Grigoriev I.V."/>
            <person name="Nagy L.G."/>
            <person name="Martin F."/>
            <person name="Kauserud H."/>
        </authorList>
    </citation>
    <scope>NUCLEOTIDE SEQUENCE</scope>
    <source>
        <strain evidence="3">CBHHK002</strain>
    </source>
</reference>
<keyword evidence="2" id="KW-0732">Signal</keyword>
<evidence type="ECO:0000313" key="4">
    <source>
        <dbReference type="Proteomes" id="UP001218218"/>
    </source>
</evidence>
<feature type="chain" id="PRO_5042192143" evidence="2">
    <location>
        <begin position="42"/>
        <end position="191"/>
    </location>
</feature>
<dbReference type="EMBL" id="JARIHO010000002">
    <property type="protein sequence ID" value="KAJ7366438.1"/>
    <property type="molecule type" value="Genomic_DNA"/>
</dbReference>
<organism evidence="3 4">
    <name type="scientific">Mycena albidolilacea</name>
    <dbReference type="NCBI Taxonomy" id="1033008"/>
    <lineage>
        <taxon>Eukaryota</taxon>
        <taxon>Fungi</taxon>
        <taxon>Dikarya</taxon>
        <taxon>Basidiomycota</taxon>
        <taxon>Agaricomycotina</taxon>
        <taxon>Agaricomycetes</taxon>
        <taxon>Agaricomycetidae</taxon>
        <taxon>Agaricales</taxon>
        <taxon>Marasmiineae</taxon>
        <taxon>Mycenaceae</taxon>
        <taxon>Mycena</taxon>
    </lineage>
</organism>
<comment type="caution">
    <text evidence="3">The sequence shown here is derived from an EMBL/GenBank/DDBJ whole genome shotgun (WGS) entry which is preliminary data.</text>
</comment>
<dbReference type="Proteomes" id="UP001218218">
    <property type="component" value="Unassembled WGS sequence"/>
</dbReference>
<proteinExistence type="predicted"/>
<keyword evidence="4" id="KW-1185">Reference proteome</keyword>
<feature type="region of interest" description="Disordered" evidence="1">
    <location>
        <begin position="134"/>
        <end position="191"/>
    </location>
</feature>
<accession>A0AAD7F4G8</accession>
<evidence type="ECO:0000256" key="2">
    <source>
        <dbReference type="SAM" id="SignalP"/>
    </source>
</evidence>
<evidence type="ECO:0000313" key="3">
    <source>
        <dbReference type="EMBL" id="KAJ7366438.1"/>
    </source>
</evidence>
<protein>
    <submittedName>
        <fullName evidence="3">Uncharacterized protein</fullName>
    </submittedName>
</protein>
<dbReference type="AlphaFoldDB" id="A0AAD7F4G8"/>
<gene>
    <name evidence="3" type="ORF">DFH08DRAFT_167463</name>
</gene>
<feature type="compositionally biased region" description="Basic and acidic residues" evidence="1">
    <location>
        <begin position="134"/>
        <end position="147"/>
    </location>
</feature>
<sequence>MHALDRPRQLHNIQPHRPLRNRLALLPLPLLPLVLRHPAAALVCVCRCRGLVRISRRRGSCSRCGLEVRVKEGFGAGVVRIRHDEQAVVERVRRERLVHGDDARVADCGPGLDRTEGGMVREAVVCAGMSEERSRHVGGEGEAEGRGGKARGRKECKRMGKGENASFRTGTQKKERKRTLNPPQTIRPPVH</sequence>